<keyword evidence="2" id="KW-1185">Reference proteome</keyword>
<sequence>MSTQVKERPILFSTEMVQAILEGRKTQTRRILKKDSAEALDRQDKQNQEAMISIASQLCPYGKPGDRLWVRETLYFDTCGNEWCYQADNSPVTTADITSSRKAIPSIHMPKAACRLLLEITNIRVERLKEISQEDAKAEGLRRFAKFGIEEWGGVEPHREVKNHFRWYDKPIEAFKNLWEHINGPLSWKQNPWVWVLEFKVVDGKEVEL</sequence>
<accession>A0A501W1U5</accession>
<name>A0A501W1U5_9BACT</name>
<dbReference type="AlphaFoldDB" id="A0A501W1U5"/>
<dbReference type="OrthoDB" id="72471at2"/>
<gene>
    <name evidence="1" type="ORF">FJM65_11045</name>
</gene>
<protein>
    <submittedName>
        <fullName evidence="1">Uncharacterized protein</fullName>
    </submittedName>
</protein>
<dbReference type="Proteomes" id="UP000316727">
    <property type="component" value="Unassembled WGS sequence"/>
</dbReference>
<proteinExistence type="predicted"/>
<organism evidence="1 2">
    <name type="scientific">Pontibacter mangrovi</name>
    <dbReference type="NCBI Taxonomy" id="2589816"/>
    <lineage>
        <taxon>Bacteria</taxon>
        <taxon>Pseudomonadati</taxon>
        <taxon>Bacteroidota</taxon>
        <taxon>Cytophagia</taxon>
        <taxon>Cytophagales</taxon>
        <taxon>Hymenobacteraceae</taxon>
        <taxon>Pontibacter</taxon>
    </lineage>
</organism>
<dbReference type="RefSeq" id="WP_140621576.1">
    <property type="nucleotide sequence ID" value="NZ_VFRQ01000005.1"/>
</dbReference>
<dbReference type="EMBL" id="VFRQ01000005">
    <property type="protein sequence ID" value="TPE43953.1"/>
    <property type="molecule type" value="Genomic_DNA"/>
</dbReference>
<comment type="caution">
    <text evidence="1">The sequence shown here is derived from an EMBL/GenBank/DDBJ whole genome shotgun (WGS) entry which is preliminary data.</text>
</comment>
<reference evidence="1 2" key="1">
    <citation type="submission" date="2019-06" db="EMBL/GenBank/DDBJ databases">
        <title>A novel bacterium of genus Pontibacter, isolated from marine sediment.</title>
        <authorList>
            <person name="Huang H."/>
            <person name="Mo K."/>
            <person name="Hu Y."/>
        </authorList>
    </citation>
    <scope>NUCLEOTIDE SEQUENCE [LARGE SCALE GENOMIC DNA]</scope>
    <source>
        <strain evidence="1 2">HB172049</strain>
    </source>
</reference>
<evidence type="ECO:0000313" key="2">
    <source>
        <dbReference type="Proteomes" id="UP000316727"/>
    </source>
</evidence>
<evidence type="ECO:0000313" key="1">
    <source>
        <dbReference type="EMBL" id="TPE43953.1"/>
    </source>
</evidence>